<keyword evidence="2" id="KW-1003">Cell membrane</keyword>
<dbReference type="InterPro" id="IPR000998">
    <property type="entry name" value="MAM_dom"/>
</dbReference>
<evidence type="ECO:0000256" key="7">
    <source>
        <dbReference type="ARBA" id="ARBA00023288"/>
    </source>
</evidence>
<dbReference type="InterPro" id="IPR013320">
    <property type="entry name" value="ConA-like_dom_sf"/>
</dbReference>
<name>A0AAD7S1P6_9TELE</name>
<evidence type="ECO:0000313" key="10">
    <source>
        <dbReference type="EMBL" id="KAJ8394278.1"/>
    </source>
</evidence>
<keyword evidence="3" id="KW-0336">GPI-anchor</keyword>
<evidence type="ECO:0000256" key="3">
    <source>
        <dbReference type="ARBA" id="ARBA00022622"/>
    </source>
</evidence>
<keyword evidence="6" id="KW-0325">Glycoprotein</keyword>
<evidence type="ECO:0000256" key="2">
    <source>
        <dbReference type="ARBA" id="ARBA00022475"/>
    </source>
</evidence>
<dbReference type="Gene3D" id="2.60.120.200">
    <property type="match status" value="1"/>
</dbReference>
<dbReference type="Pfam" id="PF00629">
    <property type="entry name" value="MAM"/>
    <property type="match status" value="1"/>
</dbReference>
<dbReference type="CDD" id="cd06263">
    <property type="entry name" value="MAM"/>
    <property type="match status" value="1"/>
</dbReference>
<evidence type="ECO:0000256" key="4">
    <source>
        <dbReference type="ARBA" id="ARBA00023136"/>
    </source>
</evidence>
<dbReference type="GO" id="GO:0005886">
    <property type="term" value="C:plasma membrane"/>
    <property type="evidence" value="ECO:0007669"/>
    <property type="project" value="UniProtKB-SubCell"/>
</dbReference>
<evidence type="ECO:0000313" key="11">
    <source>
        <dbReference type="Proteomes" id="UP001221898"/>
    </source>
</evidence>
<keyword evidence="7" id="KW-0449">Lipoprotein</keyword>
<dbReference type="SMART" id="SM00137">
    <property type="entry name" value="MAM"/>
    <property type="match status" value="1"/>
</dbReference>
<organism evidence="10 11">
    <name type="scientific">Aldrovandia affinis</name>
    <dbReference type="NCBI Taxonomy" id="143900"/>
    <lineage>
        <taxon>Eukaryota</taxon>
        <taxon>Metazoa</taxon>
        <taxon>Chordata</taxon>
        <taxon>Craniata</taxon>
        <taxon>Vertebrata</taxon>
        <taxon>Euteleostomi</taxon>
        <taxon>Actinopterygii</taxon>
        <taxon>Neopterygii</taxon>
        <taxon>Teleostei</taxon>
        <taxon>Notacanthiformes</taxon>
        <taxon>Halosauridae</taxon>
        <taxon>Aldrovandia</taxon>
    </lineage>
</organism>
<dbReference type="GO" id="GO:0098552">
    <property type="term" value="C:side of membrane"/>
    <property type="evidence" value="ECO:0007669"/>
    <property type="project" value="UniProtKB-KW"/>
</dbReference>
<protein>
    <recommendedName>
        <fullName evidence="9">MAM domain-containing protein</fullName>
    </recommendedName>
</protein>
<keyword evidence="8" id="KW-0393">Immunoglobulin domain</keyword>
<comment type="caution">
    <text evidence="10">The sequence shown here is derived from an EMBL/GenBank/DDBJ whole genome shotgun (WGS) entry which is preliminary data.</text>
</comment>
<dbReference type="Proteomes" id="UP001221898">
    <property type="component" value="Unassembled WGS sequence"/>
</dbReference>
<reference evidence="10" key="1">
    <citation type="journal article" date="2023" name="Science">
        <title>Genome structures resolve the early diversification of teleost fishes.</title>
        <authorList>
            <person name="Parey E."/>
            <person name="Louis A."/>
            <person name="Montfort J."/>
            <person name="Bouchez O."/>
            <person name="Roques C."/>
            <person name="Iampietro C."/>
            <person name="Lluch J."/>
            <person name="Castinel A."/>
            <person name="Donnadieu C."/>
            <person name="Desvignes T."/>
            <person name="Floi Bucao C."/>
            <person name="Jouanno E."/>
            <person name="Wen M."/>
            <person name="Mejri S."/>
            <person name="Dirks R."/>
            <person name="Jansen H."/>
            <person name="Henkel C."/>
            <person name="Chen W.J."/>
            <person name="Zahm M."/>
            <person name="Cabau C."/>
            <person name="Klopp C."/>
            <person name="Thompson A.W."/>
            <person name="Robinson-Rechavi M."/>
            <person name="Braasch I."/>
            <person name="Lecointre G."/>
            <person name="Bobe J."/>
            <person name="Postlethwait J.H."/>
            <person name="Berthelot C."/>
            <person name="Roest Crollius H."/>
            <person name="Guiguen Y."/>
        </authorList>
    </citation>
    <scope>NUCLEOTIDE SEQUENCE</scope>
    <source>
        <strain evidence="10">NC1722</strain>
    </source>
</reference>
<dbReference type="PROSITE" id="PS50060">
    <property type="entry name" value="MAM_2"/>
    <property type="match status" value="1"/>
</dbReference>
<keyword evidence="11" id="KW-1185">Reference proteome</keyword>
<gene>
    <name evidence="10" type="ORF">AAFF_G00048610</name>
</gene>
<keyword evidence="4" id="KW-0472">Membrane</keyword>
<evidence type="ECO:0000256" key="8">
    <source>
        <dbReference type="ARBA" id="ARBA00023319"/>
    </source>
</evidence>
<evidence type="ECO:0000259" key="9">
    <source>
        <dbReference type="PROSITE" id="PS50060"/>
    </source>
</evidence>
<dbReference type="SUPFAM" id="SSF49899">
    <property type="entry name" value="Concanavalin A-like lectins/glucanases"/>
    <property type="match status" value="1"/>
</dbReference>
<comment type="subcellular location">
    <subcellularLocation>
        <location evidence="1">Cell membrane</location>
        <topology evidence="1">Lipid-anchor</topology>
        <topology evidence="1">GPI-anchor</topology>
    </subcellularLocation>
</comment>
<proteinExistence type="predicted"/>
<evidence type="ECO:0000256" key="5">
    <source>
        <dbReference type="ARBA" id="ARBA00023157"/>
    </source>
</evidence>
<dbReference type="InterPro" id="IPR051560">
    <property type="entry name" value="MAM_domain-containing"/>
</dbReference>
<sequence>MYYPRKAYPPEFYYDTYSPLWQNRPRVYAFRLQWTQMNPNAVDRIMAYRLGMRQTGLQRWWEQEIPIDGMIQKGELITHNLTELIKPEAYEVRLTPITRFGKGDSTIRIVKYSAPINPHLREFHCSFEEEPICMFTQEKSDNFDWTRHSAATRDTKYTPNTGPSSDHSGSKQGFYMYIETSRPRLEGDKARLLSPTFNVAPKNPYGTTSSAYCFGFYYHMYGKHIGTLNAYLRSKSQTTTESPIWTLSGNQGEHWKQAKVNIQPTSAFQMVLEGVRGPGIEGDIAIDDVTIEEGECGDPPPKNLRSRAPSTTPHIGQLCVVLLLLALFVHRR</sequence>
<dbReference type="AlphaFoldDB" id="A0AAD7S1P6"/>
<keyword evidence="5" id="KW-1015">Disulfide bond</keyword>
<dbReference type="PANTHER" id="PTHR23282:SF137">
    <property type="entry name" value="MAM DOMAIN-CONTAINING GLYCOSYLPHOSPHATIDYLINOSITOL ANCHOR PROTEIN 2"/>
    <property type="match status" value="1"/>
</dbReference>
<evidence type="ECO:0000256" key="6">
    <source>
        <dbReference type="ARBA" id="ARBA00023180"/>
    </source>
</evidence>
<accession>A0AAD7S1P6</accession>
<dbReference type="PANTHER" id="PTHR23282">
    <property type="entry name" value="APICAL ENDOSOMAL GLYCOPROTEIN PRECURSOR"/>
    <property type="match status" value="1"/>
</dbReference>
<feature type="domain" description="MAM" evidence="9">
    <location>
        <begin position="123"/>
        <end position="298"/>
    </location>
</feature>
<evidence type="ECO:0000256" key="1">
    <source>
        <dbReference type="ARBA" id="ARBA00004609"/>
    </source>
</evidence>
<dbReference type="EMBL" id="JAINUG010000128">
    <property type="protein sequence ID" value="KAJ8394278.1"/>
    <property type="molecule type" value="Genomic_DNA"/>
</dbReference>
<dbReference type="FunFam" id="2.60.120.200:FF:000019">
    <property type="entry name" value="MAM domain containing glycosylphosphatidylinositol anchor 2"/>
    <property type="match status" value="1"/>
</dbReference>